<proteinExistence type="predicted"/>
<protein>
    <recommendedName>
        <fullName evidence="1">PLOD1-3-like GT domain-containing protein</fullName>
    </recommendedName>
</protein>
<reference evidence="2" key="2">
    <citation type="submission" date="2025-09" db="UniProtKB">
        <authorList>
            <consortium name="Ensembl"/>
        </authorList>
    </citation>
    <scope>IDENTIFICATION</scope>
    <source>
        <strain evidence="2">broiler</strain>
    </source>
</reference>
<accession>A0A8V0XA93</accession>
<keyword evidence="3" id="KW-1185">Reference proteome</keyword>
<dbReference type="Pfam" id="PF25342">
    <property type="entry name" value="GT_PLOD"/>
    <property type="match status" value="1"/>
</dbReference>
<dbReference type="GeneTree" id="ENSGT01030000234558"/>
<dbReference type="Ensembl" id="ENSGALT00010002883.1">
    <property type="protein sequence ID" value="ENSGALP00010001432.1"/>
    <property type="gene ID" value="ENSGALG00010001244.1"/>
</dbReference>
<dbReference type="PANTHER" id="PTHR10730">
    <property type="entry name" value="PROCOLLAGEN-LYSINE,2-OXOGLUTARATE 5-DIOXYGENASE/GLYCOSYLTRANSFERASE 25 FAMILY MEMBER"/>
    <property type="match status" value="1"/>
</dbReference>
<sequence>PPPPPPPSYDVLLAAGPEELLGHFGRGGARLLFSAEAFCWPQWGLAPAYPPRGEREEVPQFRRLVGFAPTVWRLVQRWRYRDDDDDQLFYTRLYLDPALRAELGLALDHRSQIFQNLNGAIEEVKLHFEGGRPRVRNALYGTAPVVLHGNGPTKLQLNSLGNYVPNGWSPEGCGDCDRDVRPAWNGTVSSARRPTHPWGRLTAP</sequence>
<evidence type="ECO:0000259" key="1">
    <source>
        <dbReference type="Pfam" id="PF25342"/>
    </source>
</evidence>
<dbReference type="InterPro" id="IPR057589">
    <property type="entry name" value="GT_PLOD"/>
</dbReference>
<organism evidence="2 3">
    <name type="scientific">Gallus gallus</name>
    <name type="common">Chicken</name>
    <dbReference type="NCBI Taxonomy" id="9031"/>
    <lineage>
        <taxon>Eukaryota</taxon>
        <taxon>Metazoa</taxon>
        <taxon>Chordata</taxon>
        <taxon>Craniata</taxon>
        <taxon>Vertebrata</taxon>
        <taxon>Euteleostomi</taxon>
        <taxon>Archelosauria</taxon>
        <taxon>Archosauria</taxon>
        <taxon>Dinosauria</taxon>
        <taxon>Saurischia</taxon>
        <taxon>Theropoda</taxon>
        <taxon>Coelurosauria</taxon>
        <taxon>Aves</taxon>
        <taxon>Neognathae</taxon>
        <taxon>Galloanserae</taxon>
        <taxon>Galliformes</taxon>
        <taxon>Phasianidae</taxon>
        <taxon>Phasianinae</taxon>
        <taxon>Gallus</taxon>
    </lineage>
</organism>
<name>A0A8V0XA93_CHICK</name>
<gene>
    <name evidence="2" type="primary">LOC121108916</name>
</gene>
<reference evidence="2" key="1">
    <citation type="submission" date="2025-08" db="UniProtKB">
        <authorList>
            <consortium name="Ensembl"/>
        </authorList>
    </citation>
    <scope>IDENTIFICATION</scope>
    <source>
        <strain evidence="2">broiler</strain>
    </source>
</reference>
<evidence type="ECO:0000313" key="2">
    <source>
        <dbReference type="Ensembl" id="ENSGALP00010001432.1"/>
    </source>
</evidence>
<dbReference type="PANTHER" id="PTHR10730:SF7">
    <property type="entry name" value="MULTIFUNCTIONAL PROCOLLAGEN LYSINE HYDROXYLASE AND GLYCOSYLTRANSFERASE LH3"/>
    <property type="match status" value="1"/>
</dbReference>
<dbReference type="Proteomes" id="UP000000539">
    <property type="component" value="Unassembled WGS sequence"/>
</dbReference>
<dbReference type="AlphaFoldDB" id="A0A8V0XA93"/>
<evidence type="ECO:0000313" key="3">
    <source>
        <dbReference type="Proteomes" id="UP000000539"/>
    </source>
</evidence>
<dbReference type="OrthoDB" id="69177at2759"/>
<dbReference type="InterPro" id="IPR050757">
    <property type="entry name" value="Collagen_mod_GT25"/>
</dbReference>
<feature type="domain" description="PLOD1-3-like GT" evidence="1">
    <location>
        <begin position="8"/>
        <end position="171"/>
    </location>
</feature>